<dbReference type="AlphaFoldDB" id="A0A4S4NNM4"/>
<evidence type="ECO:0000313" key="2">
    <source>
        <dbReference type="Proteomes" id="UP000308528"/>
    </source>
</evidence>
<name>A0A4S4NNM4_9BACT</name>
<dbReference type="Proteomes" id="UP000308528">
    <property type="component" value="Unassembled WGS sequence"/>
</dbReference>
<sequence length="220" mass="24255">MTNATFRFLILLLPAVLLTSSLSAQVGLSVFRNFNQATLSYDNGPALEHPLDYADGTEVALNYWFRLPKQRIEFLPTVYYALNESTQDWKTYGFQFKTNIYVFDLATDCDCPTFGKQGPQLEKGFFLQVAPGISRHTLATLDGAYSGSSTTASLAGGIGLDFGLSNLLTITPLAGVRYHFSDFDGVDIPDAEGGAATSESRLLTYQLGIQATFRLDKRRY</sequence>
<dbReference type="OrthoDB" id="1494387at2"/>
<dbReference type="SUPFAM" id="SSF103515">
    <property type="entry name" value="Autotransporter"/>
    <property type="match status" value="1"/>
</dbReference>
<organism evidence="1 2">
    <name type="scientific">Neolewinella litorea</name>
    <dbReference type="NCBI Taxonomy" id="2562452"/>
    <lineage>
        <taxon>Bacteria</taxon>
        <taxon>Pseudomonadati</taxon>
        <taxon>Bacteroidota</taxon>
        <taxon>Saprospiria</taxon>
        <taxon>Saprospirales</taxon>
        <taxon>Lewinellaceae</taxon>
        <taxon>Neolewinella</taxon>
    </lineage>
</organism>
<gene>
    <name evidence="1" type="ORF">E4021_03150</name>
</gene>
<proteinExistence type="predicted"/>
<protein>
    <submittedName>
        <fullName evidence="1">Autotransporter domain-containing protein</fullName>
    </submittedName>
</protein>
<comment type="caution">
    <text evidence="1">The sequence shown here is derived from an EMBL/GenBank/DDBJ whole genome shotgun (WGS) entry which is preliminary data.</text>
</comment>
<dbReference type="RefSeq" id="WP_136456450.1">
    <property type="nucleotide sequence ID" value="NZ_SRSF01000001.1"/>
</dbReference>
<evidence type="ECO:0000313" key="1">
    <source>
        <dbReference type="EMBL" id="THH41606.1"/>
    </source>
</evidence>
<dbReference type="InterPro" id="IPR036709">
    <property type="entry name" value="Autotransporte_beta_dom_sf"/>
</dbReference>
<dbReference type="EMBL" id="SRSF01000001">
    <property type="protein sequence ID" value="THH41606.1"/>
    <property type="molecule type" value="Genomic_DNA"/>
</dbReference>
<keyword evidence="2" id="KW-1185">Reference proteome</keyword>
<accession>A0A4S4NNM4</accession>
<reference evidence="1 2" key="1">
    <citation type="submission" date="2019-04" db="EMBL/GenBank/DDBJ databases">
        <title>Lewinella litorea sp. nov., isolated from a marine sand.</title>
        <authorList>
            <person name="Yoon J.-H."/>
        </authorList>
    </citation>
    <scope>NUCLEOTIDE SEQUENCE [LARGE SCALE GENOMIC DNA]</scope>
    <source>
        <strain evidence="1 2">HSMS-39</strain>
    </source>
</reference>